<reference evidence="2" key="1">
    <citation type="submission" date="2017-09" db="EMBL/GenBank/DDBJ databases">
        <title>Depth-based differentiation of microbial function through sediment-hosted aquifers and enrichment of novel symbionts in the deep terrestrial subsurface.</title>
        <authorList>
            <person name="Probst A.J."/>
            <person name="Ladd B."/>
            <person name="Jarett J.K."/>
            <person name="Geller-Mcgrath D.E."/>
            <person name="Sieber C.M.K."/>
            <person name="Emerson J.B."/>
            <person name="Anantharaman K."/>
            <person name="Thomas B.C."/>
            <person name="Malmstrom R."/>
            <person name="Stieglmeier M."/>
            <person name="Klingl A."/>
            <person name="Woyke T."/>
            <person name="Ryan C.M."/>
            <person name="Banfield J.F."/>
        </authorList>
    </citation>
    <scope>NUCLEOTIDE SEQUENCE [LARGE SCALE GENOMIC DNA]</scope>
</reference>
<gene>
    <name evidence="1" type="ORF">COS81_03450</name>
</gene>
<evidence type="ECO:0008006" key="3">
    <source>
        <dbReference type="Google" id="ProtNLM"/>
    </source>
</evidence>
<protein>
    <recommendedName>
        <fullName evidence="3">Three-Cys-motif partner protein TcmP</fullName>
    </recommendedName>
</protein>
<evidence type="ECO:0000313" key="1">
    <source>
        <dbReference type="EMBL" id="PIU68605.1"/>
    </source>
</evidence>
<name>A0A2M7AMK5_UNCKA</name>
<dbReference type="Proteomes" id="UP000229916">
    <property type="component" value="Unassembled WGS sequence"/>
</dbReference>
<feature type="non-terminal residue" evidence="1">
    <location>
        <position position="348"/>
    </location>
</feature>
<organism evidence="1 2">
    <name type="scientific">candidate division WWE3 bacterium CG06_land_8_20_14_3_00_42_16</name>
    <dbReference type="NCBI Taxonomy" id="1975083"/>
    <lineage>
        <taxon>Bacteria</taxon>
        <taxon>Katanobacteria</taxon>
    </lineage>
</organism>
<dbReference type="InterPro" id="IPR031009">
    <property type="entry name" value="Tcm_partner"/>
</dbReference>
<accession>A0A2M7AMK5</accession>
<dbReference type="EMBL" id="PEWD01000066">
    <property type="protein sequence ID" value="PIU68605.1"/>
    <property type="molecule type" value="Genomic_DNA"/>
</dbReference>
<dbReference type="AlphaFoldDB" id="A0A2M7AMK5"/>
<dbReference type="NCBIfam" id="TIGR04474">
    <property type="entry name" value="tcm_partner"/>
    <property type="match status" value="1"/>
</dbReference>
<proteinExistence type="predicted"/>
<sequence>MAKNDWNIKQNTQTKLQMLQDIFDIWLTIWNGSKQQKWIAKEWYILDLFAGRGWYNDNGKEINGAPFVFLEKILSQENKLRKNNIKIKLFFVEENKKNFNELEKRISKFKESYPQIKNIVEINLHREDCNKKTEEIIKQIVNNPQNPLFLCIDPWGINIKKETIKSYLSLFNPIDIFFNYSTEGERRTRGVAIKALKNQKEIKTTNFLEEFLGKEVDYKTKKDLDLLQEYIKTLFIANMCNVVGFNMEYPDRRDIIYYLLFASKNKTITDEIVKKIYAEYQEEISGPTLFGKEFYLNSILSLSPQSIGIRRKSLLYKTKVEYGDWTINHIVGCMHGCNFPCYAMMMAK</sequence>
<evidence type="ECO:0000313" key="2">
    <source>
        <dbReference type="Proteomes" id="UP000229916"/>
    </source>
</evidence>
<comment type="caution">
    <text evidence="1">The sequence shown here is derived from an EMBL/GenBank/DDBJ whole genome shotgun (WGS) entry which is preliminary data.</text>
</comment>